<keyword evidence="1" id="KW-0051">Antiviral defense</keyword>
<dbReference type="RefSeq" id="WP_182588339.1">
    <property type="nucleotide sequence ID" value="NZ_JACIVH010000034.1"/>
</dbReference>
<sequence>MLKEQSYVLRELCKKISLSDTAKKAVKQHYKAIGSLVTESDLIEGDVNVKPQGSYNLGTAIRPLNGSEDDYDIDLVAIFENKNDPQYIKETIGEVLKQSKRYSEKLLPEKKRAWTIDYEGSHVDVVPVLDGIFSDEDTDVMITNKVSNNQYEFRNSSPFKFKDWFIERGKNIYQTVIEKRSIFGDVEEPEDYQEYTILQQVVQLLKYHRNKMFENRDNEVKPISMIITILAGKAYAGQNDLSTALAEVVKELRNQIDYDELGIPHIFNPINKDEDFTDKWEEHPERETAFFEWLDAVEKEFSAVNDAPRLELAKSLTLTFGDSVAEVYNSLGNRSQKLQKSGNVYLSKNGVFEEDDNGKKAKPHTFWGE</sequence>
<evidence type="ECO:0000313" key="3">
    <source>
        <dbReference type="Proteomes" id="UP001200032"/>
    </source>
</evidence>
<dbReference type="Gene3D" id="3.30.460.10">
    <property type="entry name" value="Beta Polymerase, domain 2"/>
    <property type="match status" value="1"/>
</dbReference>
<evidence type="ECO:0000256" key="1">
    <source>
        <dbReference type="ARBA" id="ARBA00023118"/>
    </source>
</evidence>
<organism evidence="2 3">
    <name type="scientific">Limosilactobacillus balticus</name>
    <dbReference type="NCBI Taxonomy" id="2759747"/>
    <lineage>
        <taxon>Bacteria</taxon>
        <taxon>Bacillati</taxon>
        <taxon>Bacillota</taxon>
        <taxon>Bacilli</taxon>
        <taxon>Lactobacillales</taxon>
        <taxon>Lactobacillaceae</taxon>
        <taxon>Limosilactobacillus</taxon>
    </lineage>
</organism>
<proteinExistence type="predicted"/>
<reference evidence="2 3" key="1">
    <citation type="submission" date="2021-12" db="EMBL/GenBank/DDBJ databases">
        <title>A phylogenomic analysis of Limosilactobacillus reuteri reveals ancient and stable evolutionary relationships with rodents and birds and zoonotic transmission to humans.</title>
        <authorList>
            <person name="Li F."/>
            <person name="Li X."/>
            <person name="Cheng C."/>
            <person name="Tollenaar S."/>
            <person name="Zhang J.S."/>
            <person name="Simpson D."/>
            <person name="Tasseva G."/>
            <person name="Perez-Munoz M.E."/>
            <person name="Frese S."/>
            <person name="Gaenzle M.G."/>
            <person name="Walter J."/>
            <person name="Zheng J."/>
        </authorList>
    </citation>
    <scope>NUCLEOTIDE SEQUENCE [LARGE SCALE GENOMIC DNA]</scope>
    <source>
        <strain evidence="2 3">WF-AF5-A</strain>
    </source>
</reference>
<gene>
    <name evidence="2" type="ORF">LTY59_00290</name>
</gene>
<dbReference type="CDD" id="cd05400">
    <property type="entry name" value="NT_2-5OAS_ClassI-CCAase"/>
    <property type="match status" value="1"/>
</dbReference>
<dbReference type="Proteomes" id="UP001200032">
    <property type="component" value="Unassembled WGS sequence"/>
</dbReference>
<protein>
    <submittedName>
        <fullName evidence="2">Nucleotidyltransferase</fullName>
    </submittedName>
</protein>
<comment type="caution">
    <text evidence="2">The sequence shown here is derived from an EMBL/GenBank/DDBJ whole genome shotgun (WGS) entry which is preliminary data.</text>
</comment>
<dbReference type="InterPro" id="IPR043519">
    <property type="entry name" value="NT_sf"/>
</dbReference>
<dbReference type="EMBL" id="JAJPDJ010000029">
    <property type="protein sequence ID" value="MCD7137675.1"/>
    <property type="molecule type" value="Genomic_DNA"/>
</dbReference>
<dbReference type="InterPro" id="IPR006116">
    <property type="entry name" value="NT_2-5OAS_ClassI-CCAase"/>
</dbReference>
<dbReference type="Pfam" id="PF18144">
    <property type="entry name" value="SMODS"/>
    <property type="match status" value="1"/>
</dbReference>
<accession>A0ABS8RB35</accession>
<dbReference type="SUPFAM" id="SSF81301">
    <property type="entry name" value="Nucleotidyltransferase"/>
    <property type="match status" value="1"/>
</dbReference>
<evidence type="ECO:0000313" key="2">
    <source>
        <dbReference type="EMBL" id="MCD7137675.1"/>
    </source>
</evidence>
<keyword evidence="3" id="KW-1185">Reference proteome</keyword>
<name>A0ABS8RB35_9LACO</name>